<evidence type="ECO:0000313" key="3">
    <source>
        <dbReference type="Proteomes" id="UP000077875"/>
    </source>
</evidence>
<feature type="transmembrane region" description="Helical" evidence="1">
    <location>
        <begin position="33"/>
        <end position="51"/>
    </location>
</feature>
<keyword evidence="1" id="KW-1133">Transmembrane helix</keyword>
<proteinExistence type="predicted"/>
<feature type="transmembrane region" description="Helical" evidence="1">
    <location>
        <begin position="195"/>
        <end position="213"/>
    </location>
</feature>
<sequence length="445" mass="48407">MGGVFLSACLLVLLSGELSNLYAYLVHAEGVNAGTYAIFMAATVCAALGIIGGRQRLNSIPALTLLALLAFGVILALIYQLLYAPDPVLAIKASLSYFFIPFCALGAYAFHVTSSRLSSQFFLVAGIFLSSIGIMQYLLGYAVDEGWLVLMGEEVLGFPPLGWVRPTALVGNSIIFAAVIFLFLVFSYQYYLSEGSWLSGLAVVMLASVQYLAMSRYALAATAGWCALLTILWFVLASDRRRYLTRLAIVIAITAFSCVALTAYNSIAHHSVDPLFPTQTTSSNWLIVERFDSSAGLSQGSNEDHRAEALQAMEFIRSGEAPLGWGSQGISADSRIITDGLWFQFGIELGLWGAIAFVAWLVALAVAVIMMMRSALREHGWRESRIMLALGLTLMGYIVYSLVGGWVNSSLAGRVGYFFFWTMIGCFFGEISRLRRSSGAADEPR</sequence>
<keyword evidence="1" id="KW-0472">Membrane</keyword>
<dbReference type="EMBL" id="CP015243">
    <property type="protein sequence ID" value="ANF58936.1"/>
    <property type="molecule type" value="Genomic_DNA"/>
</dbReference>
<feature type="transmembrane region" description="Helical" evidence="1">
    <location>
        <begin position="163"/>
        <end position="188"/>
    </location>
</feature>
<feature type="transmembrane region" description="Helical" evidence="1">
    <location>
        <begin position="122"/>
        <end position="143"/>
    </location>
</feature>
<feature type="transmembrane region" description="Helical" evidence="1">
    <location>
        <begin position="384"/>
        <end position="403"/>
    </location>
</feature>
<evidence type="ECO:0000313" key="2">
    <source>
        <dbReference type="EMBL" id="ANF58936.1"/>
    </source>
</evidence>
<feature type="transmembrane region" description="Helical" evidence="1">
    <location>
        <begin position="63"/>
        <end position="83"/>
    </location>
</feature>
<organism evidence="2 3">
    <name type="scientific">Halotalea alkalilenta</name>
    <dbReference type="NCBI Taxonomy" id="376489"/>
    <lineage>
        <taxon>Bacteria</taxon>
        <taxon>Pseudomonadati</taxon>
        <taxon>Pseudomonadota</taxon>
        <taxon>Gammaproteobacteria</taxon>
        <taxon>Oceanospirillales</taxon>
        <taxon>Halomonadaceae</taxon>
        <taxon>Halotalea</taxon>
    </lineage>
</organism>
<keyword evidence="1" id="KW-0812">Transmembrane</keyword>
<reference evidence="2 3" key="1">
    <citation type="submission" date="2016-04" db="EMBL/GenBank/DDBJ databases">
        <title>Complete Genome Sequence of Halotalea alkalilenta IHB B 13600.</title>
        <authorList>
            <person name="Swarnkar M.K."/>
            <person name="Sharma A."/>
            <person name="Kaushal K."/>
            <person name="Soni R."/>
            <person name="Rana S."/>
            <person name="Singh A.K."/>
            <person name="Gulati A."/>
        </authorList>
    </citation>
    <scope>NUCLEOTIDE SEQUENCE [LARGE SCALE GENOMIC DNA]</scope>
    <source>
        <strain evidence="2 3">IHB B 13600</strain>
    </source>
</reference>
<feature type="transmembrane region" description="Helical" evidence="1">
    <location>
        <begin position="349"/>
        <end position="372"/>
    </location>
</feature>
<accession>A0A172YIB7</accession>
<dbReference type="STRING" id="376489.A5892_16885"/>
<protein>
    <submittedName>
        <fullName evidence="2">Uncharacterized protein</fullName>
    </submittedName>
</protein>
<evidence type="ECO:0000256" key="1">
    <source>
        <dbReference type="SAM" id="Phobius"/>
    </source>
</evidence>
<feature type="transmembrane region" description="Helical" evidence="1">
    <location>
        <begin position="243"/>
        <end position="264"/>
    </location>
</feature>
<feature type="transmembrane region" description="Helical" evidence="1">
    <location>
        <begin position="89"/>
        <end position="110"/>
    </location>
</feature>
<dbReference type="InterPro" id="IPR051533">
    <property type="entry name" value="WaaL-like"/>
</dbReference>
<dbReference type="PANTHER" id="PTHR37422:SF13">
    <property type="entry name" value="LIPOPOLYSACCHARIDE BIOSYNTHESIS PROTEIN PA4999-RELATED"/>
    <property type="match status" value="1"/>
</dbReference>
<feature type="transmembrane region" description="Helical" evidence="1">
    <location>
        <begin position="415"/>
        <end position="431"/>
    </location>
</feature>
<dbReference type="KEGG" id="haa:A5892_16885"/>
<dbReference type="Proteomes" id="UP000077875">
    <property type="component" value="Chromosome"/>
</dbReference>
<dbReference type="PANTHER" id="PTHR37422">
    <property type="entry name" value="TEICHURONIC ACID BIOSYNTHESIS PROTEIN TUAE"/>
    <property type="match status" value="1"/>
</dbReference>
<gene>
    <name evidence="2" type="ORF">A5892_16885</name>
</gene>
<keyword evidence="3" id="KW-1185">Reference proteome</keyword>
<name>A0A172YIB7_9GAMM</name>
<feature type="transmembrane region" description="Helical" evidence="1">
    <location>
        <begin position="219"/>
        <end position="236"/>
    </location>
</feature>
<dbReference type="AlphaFoldDB" id="A0A172YIB7"/>